<dbReference type="RefSeq" id="WP_221531206.1">
    <property type="nucleotide sequence ID" value="NZ_JAIGYP010000001.1"/>
</dbReference>
<evidence type="ECO:0008006" key="3">
    <source>
        <dbReference type="Google" id="ProtNLM"/>
    </source>
</evidence>
<accession>A0ABS7JKL6</accession>
<dbReference type="EMBL" id="JAIGYQ010000001">
    <property type="protein sequence ID" value="MBX7489936.1"/>
    <property type="molecule type" value="Genomic_DNA"/>
</dbReference>
<proteinExistence type="predicted"/>
<gene>
    <name evidence="1" type="ORF">K4G57_00370</name>
</gene>
<evidence type="ECO:0000313" key="1">
    <source>
        <dbReference type="EMBL" id="MBX7489936.1"/>
    </source>
</evidence>
<protein>
    <recommendedName>
        <fullName evidence="3">Lipoprotein</fullName>
    </recommendedName>
</protein>
<keyword evidence="2" id="KW-1185">Reference proteome</keyword>
<dbReference type="PROSITE" id="PS51257">
    <property type="entry name" value="PROKAR_LIPOPROTEIN"/>
    <property type="match status" value="1"/>
</dbReference>
<organism evidence="1 2">
    <name type="scientific">Helicobacter turcicus</name>
    <dbReference type="NCBI Taxonomy" id="2867412"/>
    <lineage>
        <taxon>Bacteria</taxon>
        <taxon>Pseudomonadati</taxon>
        <taxon>Campylobacterota</taxon>
        <taxon>Epsilonproteobacteria</taxon>
        <taxon>Campylobacterales</taxon>
        <taxon>Helicobacteraceae</taxon>
        <taxon>Helicobacter</taxon>
    </lineage>
</organism>
<reference evidence="1 2" key="1">
    <citation type="submission" date="2021-08" db="EMBL/GenBank/DDBJ databases">
        <title>Helicobacter spp. isolated from feces of Anatolian Ground Squirrel (Spermophilus xanthoprymnus) in Turkey.</title>
        <authorList>
            <person name="Aydin F."/>
            <person name="Abay S."/>
            <person name="Kayman T."/>
            <person name="Karakaya E."/>
            <person name="Saticioglu I.B."/>
        </authorList>
    </citation>
    <scope>NUCLEOTIDE SEQUENCE [LARGE SCALE GENOMIC DNA]</scope>
    <source>
        <strain evidence="1 2">Faydin-H70</strain>
    </source>
</reference>
<name>A0ABS7JKL6_9HELI</name>
<evidence type="ECO:0000313" key="2">
    <source>
        <dbReference type="Proteomes" id="UP000700059"/>
    </source>
</evidence>
<dbReference type="Proteomes" id="UP000700059">
    <property type="component" value="Unassembled WGS sequence"/>
</dbReference>
<sequence>MLKEIVFSVVLVFFLGCGNVKSVITPQKLEEAYIQATRKAELITENRVQVVLIATHLNTFDEEKYPENAGEVFFVDVYQSFQNGVENPKGFFENGFYLMLSNGETPVKITALKKEQLRGLMQDNATSWGEYYLVEFLPQDKRTRNSLQLLLQHKDFGENSLNFGFKPLNKEALKDKR</sequence>
<comment type="caution">
    <text evidence="1">The sequence shown here is derived from an EMBL/GenBank/DDBJ whole genome shotgun (WGS) entry which is preliminary data.</text>
</comment>